<dbReference type="AlphaFoldDB" id="A0A4P9UPW7"/>
<dbReference type="InterPro" id="IPR011042">
    <property type="entry name" value="6-blade_b-propeller_TolB-like"/>
</dbReference>
<dbReference type="KEGG" id="mbur:EQU24_04655"/>
<name>A0A4P9UPW7_METBY</name>
<feature type="domain" description="Glucose/Sorbosone dehydrogenase" evidence="1">
    <location>
        <begin position="48"/>
        <end position="367"/>
    </location>
</feature>
<gene>
    <name evidence="2" type="ORF">EQU24_04655</name>
</gene>
<dbReference type="SUPFAM" id="SSF50952">
    <property type="entry name" value="Soluble quinoprotein glucose dehydrogenase"/>
    <property type="match status" value="1"/>
</dbReference>
<protein>
    <submittedName>
        <fullName evidence="2">PQQ-dependent sugar dehydrogenase</fullName>
    </submittedName>
</protein>
<dbReference type="STRING" id="675511.GCA_000341735_02082"/>
<sequence length="386" mass="43151">MKLWIIALSYLLASCKPISDTIAKEPYLFQSDDVELEAVAIYQGKDAIWGFDFLPDGKIIFTERKGRLKIFDPRTLNVADVSGVPSVVARNQGGLLDVYLHPRFSENRLVYLTYSASVGDGMTTRLARAELDFDTLENLTVLFSAEPPNNNDHHFGSRVVMSRAGNLYLSVGDRGERDQAQNMGSHYGKILRLKPDGSVPVDNPFLSESGAKPEIWSYGHRNVQGLTIHPRTGEIWAQEHGPRGGDEINLIKKGRNYGWPVVTHGREYWGPSIGEGVEKKGMQAPIHYWLPSIAPSGLTFYYGKRIPHWQGSLFSGSLVLTHLNRLVIDNNKVVKEERLLNALNKRIRAVKQGPDELLYFSTDDGSLVQIRPVEPEADLPNDQADS</sequence>
<dbReference type="Gene3D" id="2.120.10.30">
    <property type="entry name" value="TolB, C-terminal domain"/>
    <property type="match status" value="1"/>
</dbReference>
<dbReference type="EMBL" id="CP035467">
    <property type="protein sequence ID" value="QCW81616.1"/>
    <property type="molecule type" value="Genomic_DNA"/>
</dbReference>
<evidence type="ECO:0000313" key="2">
    <source>
        <dbReference type="EMBL" id="QCW81616.1"/>
    </source>
</evidence>
<proteinExistence type="predicted"/>
<evidence type="ECO:0000259" key="1">
    <source>
        <dbReference type="Pfam" id="PF07995"/>
    </source>
</evidence>
<dbReference type="OrthoDB" id="9770043at2"/>
<dbReference type="PANTHER" id="PTHR19328">
    <property type="entry name" value="HEDGEHOG-INTERACTING PROTEIN"/>
    <property type="match status" value="1"/>
</dbReference>
<dbReference type="InterPro" id="IPR011041">
    <property type="entry name" value="Quinoprot_gluc/sorb_DH_b-prop"/>
</dbReference>
<keyword evidence="3" id="KW-1185">Reference proteome</keyword>
<accession>A0A4P9UPW7</accession>
<dbReference type="PROSITE" id="PS51257">
    <property type="entry name" value="PROKAR_LIPOPROTEIN"/>
    <property type="match status" value="1"/>
</dbReference>
<dbReference type="Pfam" id="PF07995">
    <property type="entry name" value="GSDH"/>
    <property type="match status" value="1"/>
</dbReference>
<dbReference type="InterPro" id="IPR012938">
    <property type="entry name" value="Glc/Sorbosone_DH"/>
</dbReference>
<dbReference type="Proteomes" id="UP000305881">
    <property type="component" value="Chromosome"/>
</dbReference>
<organism evidence="2 3">
    <name type="scientific">Methylotuvimicrobium buryatense</name>
    <name type="common">Methylomicrobium buryatense</name>
    <dbReference type="NCBI Taxonomy" id="95641"/>
    <lineage>
        <taxon>Bacteria</taxon>
        <taxon>Pseudomonadati</taxon>
        <taxon>Pseudomonadota</taxon>
        <taxon>Gammaproteobacteria</taxon>
        <taxon>Methylococcales</taxon>
        <taxon>Methylococcaceae</taxon>
        <taxon>Methylotuvimicrobium</taxon>
    </lineage>
</organism>
<evidence type="ECO:0000313" key="3">
    <source>
        <dbReference type="Proteomes" id="UP000305881"/>
    </source>
</evidence>
<dbReference type="PANTHER" id="PTHR19328:SF75">
    <property type="entry name" value="ALDOSE SUGAR DEHYDROGENASE YLII"/>
    <property type="match status" value="1"/>
</dbReference>
<reference evidence="3" key="1">
    <citation type="journal article" date="2019" name="J. Bacteriol.">
        <title>A Mutagenic Screen Identifies a TonB-Dependent Receptor Required for the Lanthanide Metal Switch in the Type I Methanotroph 'Methylotuvimicrobium buryatense' 5GB1C.</title>
        <authorList>
            <person name="Groom J.D."/>
            <person name="Ford S.M."/>
            <person name="Pesesky M.W."/>
            <person name="Lidstrom M.E."/>
        </authorList>
    </citation>
    <scope>NUCLEOTIDE SEQUENCE [LARGE SCALE GENOMIC DNA]</scope>
    <source>
        <strain evidence="3">5GB1C</strain>
    </source>
</reference>
<dbReference type="RefSeq" id="WP_017840615.1">
    <property type="nucleotide sequence ID" value="NZ_CP035467.1"/>
</dbReference>